<evidence type="ECO:0000256" key="2">
    <source>
        <dbReference type="SAM" id="MobiDB-lite"/>
    </source>
</evidence>
<protein>
    <submittedName>
        <fullName evidence="3">1746_t:CDS:1</fullName>
    </submittedName>
</protein>
<accession>A0A9N9BSD1</accession>
<keyword evidence="1" id="KW-0175">Coiled coil</keyword>
<feature type="region of interest" description="Disordered" evidence="2">
    <location>
        <begin position="603"/>
        <end position="625"/>
    </location>
</feature>
<organism evidence="3 4">
    <name type="scientific">Ambispora leptoticha</name>
    <dbReference type="NCBI Taxonomy" id="144679"/>
    <lineage>
        <taxon>Eukaryota</taxon>
        <taxon>Fungi</taxon>
        <taxon>Fungi incertae sedis</taxon>
        <taxon>Mucoromycota</taxon>
        <taxon>Glomeromycotina</taxon>
        <taxon>Glomeromycetes</taxon>
        <taxon>Archaeosporales</taxon>
        <taxon>Ambisporaceae</taxon>
        <taxon>Ambispora</taxon>
    </lineage>
</organism>
<dbReference type="EMBL" id="CAJVPS010002750">
    <property type="protein sequence ID" value="CAG8575584.1"/>
    <property type="molecule type" value="Genomic_DNA"/>
</dbReference>
<name>A0A9N9BSD1_9GLOM</name>
<keyword evidence="4" id="KW-1185">Reference proteome</keyword>
<dbReference type="OrthoDB" id="10399634at2759"/>
<feature type="region of interest" description="Disordered" evidence="2">
    <location>
        <begin position="247"/>
        <end position="267"/>
    </location>
</feature>
<sequence>MNNNTSKGASPKSKPQKPPPQTNEISNEQKQELIDYFLGGSYYQNELLKYIYICIMSTCELARIEKECAELRKIINESKNSFKPDHKRTASRIIDEYFEWRQNNSGNKPGNLLKQIGRLLGISSTDIESNILKNLQKLEVHELSAFRSITFQKFKGMFDFNNGNYSELNLRSKRKEEIAELAKRCKELEEKYENSLKQLETIKNKEQIDMLTAKNNSLKQSFDTMQKQIQEKDREIEKLSIQIKQTSEHKFSEQQATNEKNDESQVKQLSVEDLNKLSKEELIDDIKEYQVKYDSLNQQFDLFHQEVEEKDEEIKRLRKQIKQYQSALGNATNVQHGENDVNNSFQLVKDIEKIQGNVVDAVKIKGKKIVIMNKQADETLSYYHSRIKISDDNGKLALSCALQRFIVSKVFGIVENFTKKIKLAKQHKDEFAEQFIIYYTQELCMLIEKLSTNRIGSDGFTCITPIKIRQQVNAALGARGFHMKKWHPTIRYFGDDIISKLNRCRKLPQEMNEETQERIYELVLELLQLRFRIDTQDPIPEIRWFNAGETIDIGLMQGSDVEDNEEELEVDLCYFPVIGTFLDDPKNRRVYFKAQILTRIKKHDQSDRRNQRGSFLGSLNPFKKH</sequence>
<feature type="coiled-coil region" evidence="1">
    <location>
        <begin position="279"/>
        <end position="334"/>
    </location>
</feature>
<gene>
    <name evidence="3" type="ORF">ALEPTO_LOCUS7017</name>
</gene>
<evidence type="ECO:0000313" key="4">
    <source>
        <dbReference type="Proteomes" id="UP000789508"/>
    </source>
</evidence>
<dbReference type="Proteomes" id="UP000789508">
    <property type="component" value="Unassembled WGS sequence"/>
</dbReference>
<comment type="caution">
    <text evidence="3">The sequence shown here is derived from an EMBL/GenBank/DDBJ whole genome shotgun (WGS) entry which is preliminary data.</text>
</comment>
<proteinExistence type="predicted"/>
<evidence type="ECO:0000256" key="1">
    <source>
        <dbReference type="SAM" id="Coils"/>
    </source>
</evidence>
<evidence type="ECO:0000313" key="3">
    <source>
        <dbReference type="EMBL" id="CAG8575584.1"/>
    </source>
</evidence>
<dbReference type="AlphaFoldDB" id="A0A9N9BSD1"/>
<reference evidence="3" key="1">
    <citation type="submission" date="2021-06" db="EMBL/GenBank/DDBJ databases">
        <authorList>
            <person name="Kallberg Y."/>
            <person name="Tangrot J."/>
            <person name="Rosling A."/>
        </authorList>
    </citation>
    <scope>NUCLEOTIDE SEQUENCE</scope>
    <source>
        <strain evidence="3">FL130A</strain>
    </source>
</reference>
<feature type="region of interest" description="Disordered" evidence="2">
    <location>
        <begin position="1"/>
        <end position="26"/>
    </location>
</feature>